<dbReference type="InterPro" id="IPR056845">
    <property type="entry name" value="LRR_Zer-1"/>
</dbReference>
<sequence>MQHDKNCEISLYRQSVALVYQDHIPTSNIEFSQDVSNDILHQLNNVQHELSPEIIQNLSKKLHASKFTLLQEDFPEEHCWLIYSQNLTKLSVRGLNTLWFIDYNFSAEGKRIPVGILALLERLLNPNSMKILTELEIDGYQTYFLGEWIQILASRLPSLRSLALPYCRLSNHDFLVLCSRFQNLKQLDISSTEIVSLSGIWELVNLEILMACDLELTSQEDIEDVFDLKNLRVLDISGDRKYDLKNVEHFCKCKKVLPNLQMLDLSRNLATPQMICDILTSHPTLTCVGLVGLQNDIKFDHNRVFSLPATLLDFSTLESLPNPPVILNTVTFPNSINTITHYAKNCFKNAKKLAKILEEVANNHEENLKTFTMEHFQNFWDVIFNIEAHHLHMPFFEIQRVRCLLYIYRSQKNFGECKSTILYYLRFLTCVRWQIEDIQIDEIYKMQVLTWTLLNELEWLDESTVDAIAYRAMELLMVVDTDNVLFEKLVTNLAKAMNHPSEKVKEQLPKNVRVVIKLKSYLNAKHEIEEEIECTYLIISHFSPFLPSHGIPGWTRACINGILNVMEYRNRIGLPTDVALEQLALLKDLSLSETAVFLEKERLEMYIKMLKRPSLRYATISLLVSIYLHCTDNKNQFDQDIDKSQRAIDRLTKKLNKSYEKLEIENERTPWLIFYSHYYSRRRKRKHGHDRKWSKWFCRLFVEY</sequence>
<reference evidence="4" key="1">
    <citation type="submission" date="2017-10" db="EMBL/GenBank/DDBJ databases">
        <title>Rapid genome shrinkage in a self-fertile nematode reveals novel sperm competition proteins.</title>
        <authorList>
            <person name="Yin D."/>
            <person name="Schwarz E.M."/>
            <person name="Thomas C.G."/>
            <person name="Felde R.L."/>
            <person name="Korf I.F."/>
            <person name="Cutter A.D."/>
            <person name="Schartner C.M."/>
            <person name="Ralston E.J."/>
            <person name="Meyer B.J."/>
            <person name="Haag E.S."/>
        </authorList>
    </citation>
    <scope>NUCLEOTIDE SEQUENCE [LARGE SCALE GENOMIC DNA]</scope>
    <source>
        <strain evidence="4">JU1422</strain>
    </source>
</reference>
<dbReference type="InterPro" id="IPR051341">
    <property type="entry name" value="Zyg-11_UBL_adapter"/>
</dbReference>
<dbReference type="InterPro" id="IPR032675">
    <property type="entry name" value="LRR_dom_sf"/>
</dbReference>
<dbReference type="Pfam" id="PF25013">
    <property type="entry name" value="LRR_Zer-1"/>
    <property type="match status" value="1"/>
</dbReference>
<feature type="domain" description="Zer-1-like leucine-rich repeats region" evidence="2">
    <location>
        <begin position="178"/>
        <end position="272"/>
    </location>
</feature>
<feature type="coiled-coil region" evidence="1">
    <location>
        <begin position="634"/>
        <end position="668"/>
    </location>
</feature>
<keyword evidence="4" id="KW-1185">Reference proteome</keyword>
<proteinExistence type="predicted"/>
<dbReference type="AlphaFoldDB" id="A0A2G5UWB2"/>
<gene>
    <name evidence="3" type="primary">Cnig_chr_II.g4388</name>
    <name evidence="3" type="ORF">B9Z55_004388</name>
</gene>
<organism evidence="3 4">
    <name type="scientific">Caenorhabditis nigoni</name>
    <dbReference type="NCBI Taxonomy" id="1611254"/>
    <lineage>
        <taxon>Eukaryota</taxon>
        <taxon>Metazoa</taxon>
        <taxon>Ecdysozoa</taxon>
        <taxon>Nematoda</taxon>
        <taxon>Chromadorea</taxon>
        <taxon>Rhabditida</taxon>
        <taxon>Rhabditina</taxon>
        <taxon>Rhabditomorpha</taxon>
        <taxon>Rhabditoidea</taxon>
        <taxon>Rhabditidae</taxon>
        <taxon>Peloderinae</taxon>
        <taxon>Caenorhabditis</taxon>
    </lineage>
</organism>
<dbReference type="Gene3D" id="3.80.10.10">
    <property type="entry name" value="Ribonuclease Inhibitor"/>
    <property type="match status" value="1"/>
</dbReference>
<feature type="coiled-coil region" evidence="1">
    <location>
        <begin position="347"/>
        <end position="374"/>
    </location>
</feature>
<dbReference type="STRING" id="1611254.A0A2G5UWB2"/>
<accession>A0A2G5UWB2</accession>
<dbReference type="PANTHER" id="PTHR12904:SF28">
    <property type="entry name" value="ATP SYNTHASE SUBUNIT ALPHA-RELATED"/>
    <property type="match status" value="1"/>
</dbReference>
<name>A0A2G5UWB2_9PELO</name>
<dbReference type="Proteomes" id="UP000230233">
    <property type="component" value="Chromosome II"/>
</dbReference>
<dbReference type="GO" id="GO:0031462">
    <property type="term" value="C:Cul2-RING ubiquitin ligase complex"/>
    <property type="evidence" value="ECO:0007669"/>
    <property type="project" value="TreeGrafter"/>
</dbReference>
<dbReference type="PANTHER" id="PTHR12904">
    <property type="match status" value="1"/>
</dbReference>
<comment type="caution">
    <text evidence="3">The sequence shown here is derived from an EMBL/GenBank/DDBJ whole genome shotgun (WGS) entry which is preliminary data.</text>
</comment>
<protein>
    <recommendedName>
        <fullName evidence="2">Zer-1-like leucine-rich repeats region domain-containing protein</fullName>
    </recommendedName>
</protein>
<evidence type="ECO:0000313" key="3">
    <source>
        <dbReference type="EMBL" id="PIC43779.1"/>
    </source>
</evidence>
<evidence type="ECO:0000256" key="1">
    <source>
        <dbReference type="SAM" id="Coils"/>
    </source>
</evidence>
<evidence type="ECO:0000313" key="4">
    <source>
        <dbReference type="Proteomes" id="UP000230233"/>
    </source>
</evidence>
<dbReference type="OrthoDB" id="433501at2759"/>
<dbReference type="SUPFAM" id="SSF52047">
    <property type="entry name" value="RNI-like"/>
    <property type="match status" value="1"/>
</dbReference>
<dbReference type="EMBL" id="PDUG01000002">
    <property type="protein sequence ID" value="PIC43779.1"/>
    <property type="molecule type" value="Genomic_DNA"/>
</dbReference>
<keyword evidence="1" id="KW-0175">Coiled coil</keyword>
<evidence type="ECO:0000259" key="2">
    <source>
        <dbReference type="Pfam" id="PF25013"/>
    </source>
</evidence>